<comment type="caution">
    <text evidence="1">The sequence shown here is derived from an EMBL/GenBank/DDBJ whole genome shotgun (WGS) entry which is preliminary data.</text>
</comment>
<dbReference type="EMBL" id="JYDI01000030">
    <property type="protein sequence ID" value="KRY57515.1"/>
    <property type="molecule type" value="Genomic_DNA"/>
</dbReference>
<dbReference type="AlphaFoldDB" id="A0A0V1D7W1"/>
<evidence type="ECO:0000313" key="1">
    <source>
        <dbReference type="EMBL" id="KRY57515.1"/>
    </source>
</evidence>
<name>A0A0V1D7W1_TRIBR</name>
<accession>A0A0V1D7W1</accession>
<sequence>MDKAMDSATISDCGRIYENPRWIMRTEAPTRSSDVERRFMRIERYYPMVETMGDVPSAMEVEETDDCDMLKSTLFSVFGVNSNCSTRIARQINSRPLTQARQMATDSMKMNNMVFVIPDDVPPTVRSTREEGKEYSLNCALATSDLKKDECPVCYRIRSKWKIVMVFPIREGRTEYHGLIWRKNLLTGDNGKTKVSKSKPAIFDELLLRSRIDPVMITCIILRNMPDSFKKAIEIAARQELVVNQFTASNAGASDGGRQMNNMVFVIPDDVPPTVRSTREEGKEYCLNCALATSDLKKDECPVCYRISSKWKIVMVFPIREGRTEYHGLIWRKNLLTGDSWKTKVSKSKPAIFDELLLRSRIHPVMITCIILRNMPDSFKKAIQTAAREEFMITQVTASNASSSAVTATAISRKESLDDSAEILTNSQAMT</sequence>
<keyword evidence="2" id="KW-1185">Reference proteome</keyword>
<dbReference type="Proteomes" id="UP000054653">
    <property type="component" value="Unassembled WGS sequence"/>
</dbReference>
<organism evidence="1 2">
    <name type="scientific">Trichinella britovi</name>
    <name type="common">Parasitic roundworm</name>
    <dbReference type="NCBI Taxonomy" id="45882"/>
    <lineage>
        <taxon>Eukaryota</taxon>
        <taxon>Metazoa</taxon>
        <taxon>Ecdysozoa</taxon>
        <taxon>Nematoda</taxon>
        <taxon>Enoplea</taxon>
        <taxon>Dorylaimia</taxon>
        <taxon>Trichinellida</taxon>
        <taxon>Trichinellidae</taxon>
        <taxon>Trichinella</taxon>
    </lineage>
</organism>
<evidence type="ECO:0000313" key="2">
    <source>
        <dbReference type="Proteomes" id="UP000054653"/>
    </source>
</evidence>
<gene>
    <name evidence="1" type="ORF">T03_18050</name>
</gene>
<reference evidence="1 2" key="1">
    <citation type="submission" date="2015-01" db="EMBL/GenBank/DDBJ databases">
        <title>Evolution of Trichinella species and genotypes.</title>
        <authorList>
            <person name="Korhonen P.K."/>
            <person name="Edoardo P."/>
            <person name="Giuseppe L.R."/>
            <person name="Gasser R.B."/>
        </authorList>
    </citation>
    <scope>NUCLEOTIDE SEQUENCE [LARGE SCALE GENOMIC DNA]</scope>
    <source>
        <strain evidence="1">ISS120</strain>
    </source>
</reference>
<dbReference type="OrthoDB" id="10288988at2759"/>
<protein>
    <submittedName>
        <fullName evidence="1">Uncharacterized protein</fullName>
    </submittedName>
</protein>
<proteinExistence type="predicted"/>